<feature type="non-terminal residue" evidence="1">
    <location>
        <position position="111"/>
    </location>
</feature>
<evidence type="ECO:0000313" key="1">
    <source>
        <dbReference type="EMBL" id="PNI17114.1"/>
    </source>
</evidence>
<name>A0A2J8J2Y1_PANTR</name>
<dbReference type="EMBL" id="NBAG03000531">
    <property type="protein sequence ID" value="PNI17114.1"/>
    <property type="molecule type" value="Genomic_DNA"/>
</dbReference>
<accession>A0A2J8J2Y1</accession>
<sequence>MLETFRNLASVDDETQFKASGSVSQQDIYGEKIPKESKIATFTRNVSWASVLGKIWDSLSIEDQTTNQGRNLSRNHVLERLCESNDQCGEALSQIPHLNLYKKIPPGVKQY</sequence>
<organism evidence="1 2">
    <name type="scientific">Pan troglodytes</name>
    <name type="common">Chimpanzee</name>
    <dbReference type="NCBI Taxonomy" id="9598"/>
    <lineage>
        <taxon>Eukaryota</taxon>
        <taxon>Metazoa</taxon>
        <taxon>Chordata</taxon>
        <taxon>Craniata</taxon>
        <taxon>Vertebrata</taxon>
        <taxon>Euteleostomi</taxon>
        <taxon>Mammalia</taxon>
        <taxon>Eutheria</taxon>
        <taxon>Euarchontoglires</taxon>
        <taxon>Primates</taxon>
        <taxon>Haplorrhini</taxon>
        <taxon>Catarrhini</taxon>
        <taxon>Hominidae</taxon>
        <taxon>Pan</taxon>
    </lineage>
</organism>
<gene>
    <name evidence="1" type="ORF">CK820_G0051207</name>
</gene>
<evidence type="ECO:0000313" key="2">
    <source>
        <dbReference type="Proteomes" id="UP000236370"/>
    </source>
</evidence>
<protein>
    <submittedName>
        <fullName evidence="1">ZNF555 isoform 3</fullName>
    </submittedName>
</protein>
<dbReference type="Proteomes" id="UP000236370">
    <property type="component" value="Unassembled WGS sequence"/>
</dbReference>
<comment type="caution">
    <text evidence="1">The sequence shown here is derived from an EMBL/GenBank/DDBJ whole genome shotgun (WGS) entry which is preliminary data.</text>
</comment>
<reference evidence="1 2" key="1">
    <citation type="submission" date="2017-12" db="EMBL/GenBank/DDBJ databases">
        <title>High-resolution comparative analysis of great ape genomes.</title>
        <authorList>
            <person name="Pollen A."/>
            <person name="Hastie A."/>
            <person name="Hormozdiari F."/>
            <person name="Dougherty M."/>
            <person name="Liu R."/>
            <person name="Chaisson M."/>
            <person name="Hoppe E."/>
            <person name="Hill C."/>
            <person name="Pang A."/>
            <person name="Hillier L."/>
            <person name="Baker C."/>
            <person name="Armstrong J."/>
            <person name="Shendure J."/>
            <person name="Paten B."/>
            <person name="Wilson R."/>
            <person name="Chao H."/>
            <person name="Schneider V."/>
            <person name="Ventura M."/>
            <person name="Kronenberg Z."/>
            <person name="Murali S."/>
            <person name="Gordon D."/>
            <person name="Cantsilieris S."/>
            <person name="Munson K."/>
            <person name="Nelson B."/>
            <person name="Raja A."/>
            <person name="Underwood J."/>
            <person name="Diekhans M."/>
            <person name="Fiddes I."/>
            <person name="Haussler D."/>
            <person name="Eichler E."/>
        </authorList>
    </citation>
    <scope>NUCLEOTIDE SEQUENCE [LARGE SCALE GENOMIC DNA]</scope>
    <source>
        <strain evidence="1">Yerkes chimp pedigree #C0471</strain>
    </source>
</reference>
<dbReference type="AlphaFoldDB" id="A0A2J8J2Y1"/>
<proteinExistence type="predicted"/>